<keyword evidence="5" id="KW-1133">Transmembrane helix</keyword>
<accession>A0A7V1LMF0</accession>
<evidence type="ECO:0000259" key="6">
    <source>
        <dbReference type="PROSITE" id="PS51352"/>
    </source>
</evidence>
<feature type="binding site" evidence="3">
    <location>
        <position position="153"/>
    </location>
    <ligand>
        <name>Cu cation</name>
        <dbReference type="ChEBI" id="CHEBI:23378"/>
    </ligand>
</feature>
<keyword evidence="4" id="KW-1015">Disulfide bond</keyword>
<feature type="binding site" evidence="3">
    <location>
        <position position="71"/>
    </location>
    <ligand>
        <name>Cu cation</name>
        <dbReference type="ChEBI" id="CHEBI:23378"/>
    </ligand>
</feature>
<dbReference type="Gene3D" id="3.40.30.10">
    <property type="entry name" value="Glutaredoxin"/>
    <property type="match status" value="1"/>
</dbReference>
<dbReference type="PANTHER" id="PTHR12151:SF25">
    <property type="entry name" value="LINALOOL DEHYDRATASE_ISOMERASE DOMAIN-CONTAINING PROTEIN"/>
    <property type="match status" value="1"/>
</dbReference>
<dbReference type="PANTHER" id="PTHR12151">
    <property type="entry name" value="ELECTRON TRANSPORT PROTIN SCO1/SENC FAMILY MEMBER"/>
    <property type="match status" value="1"/>
</dbReference>
<dbReference type="EMBL" id="DRLD01000223">
    <property type="protein sequence ID" value="HED10630.1"/>
    <property type="molecule type" value="Genomic_DNA"/>
</dbReference>
<dbReference type="InterPro" id="IPR013766">
    <property type="entry name" value="Thioredoxin_domain"/>
</dbReference>
<keyword evidence="5" id="KW-0812">Transmembrane</keyword>
<feature type="disulfide bond" description="Redox-active" evidence="4">
    <location>
        <begin position="71"/>
        <end position="75"/>
    </location>
</feature>
<evidence type="ECO:0000256" key="2">
    <source>
        <dbReference type="ARBA" id="ARBA00023008"/>
    </source>
</evidence>
<dbReference type="AlphaFoldDB" id="A0A7V1LMF0"/>
<sequence length="192" mass="22074">MKSIKILFPLTAVIVAIALFMYVRSKVNESKGLPELYEVPAFEYTDQFGERITNDVFKDHISVVDFIFTNCPGLCPMMASRMTRFYDDYENDPSVRFISFSVDPARDSLAAIKEYAQRYEANDKRWLFLRTDSTINAFYEHGFKLGGELPRGHSGAFILVDQNGIIRGYYDSNLPSQLEALNEALQRLRKEL</sequence>
<evidence type="ECO:0000256" key="1">
    <source>
        <dbReference type="ARBA" id="ARBA00010996"/>
    </source>
</evidence>
<evidence type="ECO:0000256" key="5">
    <source>
        <dbReference type="SAM" id="Phobius"/>
    </source>
</evidence>
<gene>
    <name evidence="7" type="ORF">ENJ10_08065</name>
</gene>
<feature type="domain" description="Thioredoxin" evidence="6">
    <location>
        <begin position="33"/>
        <end position="190"/>
    </location>
</feature>
<dbReference type="PROSITE" id="PS51352">
    <property type="entry name" value="THIOREDOXIN_2"/>
    <property type="match status" value="1"/>
</dbReference>
<dbReference type="SUPFAM" id="SSF52833">
    <property type="entry name" value="Thioredoxin-like"/>
    <property type="match status" value="1"/>
</dbReference>
<comment type="similarity">
    <text evidence="1">Belongs to the SCO1/2 family.</text>
</comment>
<dbReference type="InterPro" id="IPR003782">
    <property type="entry name" value="SCO1/SenC"/>
</dbReference>
<evidence type="ECO:0000256" key="4">
    <source>
        <dbReference type="PIRSR" id="PIRSR603782-2"/>
    </source>
</evidence>
<proteinExistence type="inferred from homology"/>
<comment type="caution">
    <text evidence="7">The sequence shown here is derived from an EMBL/GenBank/DDBJ whole genome shotgun (WGS) entry which is preliminary data.</text>
</comment>
<keyword evidence="5" id="KW-0472">Membrane</keyword>
<dbReference type="Pfam" id="PF02630">
    <property type="entry name" value="SCO1-SenC"/>
    <property type="match status" value="1"/>
</dbReference>
<dbReference type="InterPro" id="IPR036249">
    <property type="entry name" value="Thioredoxin-like_sf"/>
</dbReference>
<feature type="transmembrane region" description="Helical" evidence="5">
    <location>
        <begin position="6"/>
        <end position="23"/>
    </location>
</feature>
<dbReference type="Proteomes" id="UP000886005">
    <property type="component" value="Unassembled WGS sequence"/>
</dbReference>
<keyword evidence="2 3" id="KW-0186">Copper</keyword>
<protein>
    <submittedName>
        <fullName evidence="7">SCO family protein</fullName>
    </submittedName>
</protein>
<dbReference type="CDD" id="cd02968">
    <property type="entry name" value="SCO"/>
    <property type="match status" value="1"/>
</dbReference>
<organism evidence="7">
    <name type="scientific">Caldithrix abyssi</name>
    <dbReference type="NCBI Taxonomy" id="187145"/>
    <lineage>
        <taxon>Bacteria</taxon>
        <taxon>Pseudomonadati</taxon>
        <taxon>Calditrichota</taxon>
        <taxon>Calditrichia</taxon>
        <taxon>Calditrichales</taxon>
        <taxon>Calditrichaceae</taxon>
        <taxon>Caldithrix</taxon>
    </lineage>
</organism>
<evidence type="ECO:0000256" key="3">
    <source>
        <dbReference type="PIRSR" id="PIRSR603782-1"/>
    </source>
</evidence>
<dbReference type="GO" id="GO:0046872">
    <property type="term" value="F:metal ion binding"/>
    <property type="evidence" value="ECO:0007669"/>
    <property type="project" value="UniProtKB-KW"/>
</dbReference>
<evidence type="ECO:0000313" key="7">
    <source>
        <dbReference type="EMBL" id="HED10630.1"/>
    </source>
</evidence>
<reference evidence="7" key="1">
    <citation type="journal article" date="2020" name="mSystems">
        <title>Genome- and Community-Level Interaction Insights into Carbon Utilization and Element Cycling Functions of Hydrothermarchaeota in Hydrothermal Sediment.</title>
        <authorList>
            <person name="Zhou Z."/>
            <person name="Liu Y."/>
            <person name="Xu W."/>
            <person name="Pan J."/>
            <person name="Luo Z.H."/>
            <person name="Li M."/>
        </authorList>
    </citation>
    <scope>NUCLEOTIDE SEQUENCE [LARGE SCALE GENOMIC DNA]</scope>
    <source>
        <strain evidence="7">HyVt-456</strain>
    </source>
</reference>
<feature type="binding site" evidence="3">
    <location>
        <position position="75"/>
    </location>
    <ligand>
        <name>Cu cation</name>
        <dbReference type="ChEBI" id="CHEBI:23378"/>
    </ligand>
</feature>
<name>A0A7V1LMF0_CALAY</name>
<keyword evidence="3" id="KW-0479">Metal-binding</keyword>